<dbReference type="EMBL" id="JBAHYK010000004">
    <property type="protein sequence ID" value="KAL0581769.1"/>
    <property type="molecule type" value="Genomic_DNA"/>
</dbReference>
<feature type="compositionally biased region" description="Basic and acidic residues" evidence="1">
    <location>
        <begin position="50"/>
        <end position="64"/>
    </location>
</feature>
<feature type="compositionally biased region" description="Basic and acidic residues" evidence="1">
    <location>
        <begin position="98"/>
        <end position="116"/>
    </location>
</feature>
<sequence length="810" mass="84943">MSPSDSPTGPKLFQRLKKSISGQNLAKANKDSQHGTPEVDVQDTVEEEVQEKGKDGDAGEKEVGDAPAEAESTDAHVEQTPEAVAEDVSGPEQTSDVVDPHTSEHEANSTGEEVKKQKVTGLKRLKSLAKFSIGGHGAAQHTEPAQASTDATDAITEVEAETHAAEADSVTTGDIVGPGDVEVAPAENAETVETAPEAPREENDGDDSSSELAGGDSKYNDPASLADIIRNLVTSLPQPGEPIPVPSKPTLPQLDATGRPIPPPDAVFTDDKVLIAKMRNAAVMNGKVAGSPEGEEQPTVFAVLDSFKAPSTDDSGKDNSDSNDSGGDEQVSDDEGSDVEDEEPPRIITDDSSVMVYIPLVPTKVCKVEMAQSQIVPVKPSQGVIKAFEGKFIEMLDTYRVYGTFGRGMAPPVFAEEDGDGGQVTEAAIHLPRFSWKFWPWKKKTATPAPAPQPPATPAPDTKAPASGTDDKKPEGDQDKKPEDGTDKTPADAKKPAGGDDKTKKPHKLRKPKPVLEQRVWIPSNTHISVHALWWGYRIFLPPPVMSILSDKSVEAVKQAALITTALTWFFAHLPLTMFPAPMQPAILMLQHLVPFLGYIGTFIAWSWATIKSYDVGYGVILSATWILPVALIPGTWHAYDFPGSPTAPGTGAGTPKPSTGTPTGTQPSTRTPSTDTPATQPSTGAPTQPSAGTPTQPSAGTPPAPPSTGTPVTQPTGTPATQPSTGTTPSPATPSHPTTPPANTDPSPTTPGAPLESPITIGAPTPTMSQRLRIVKGGGSGDQENKPAQDANASTGYVEGVWKYLTGSG</sequence>
<keyword evidence="4" id="KW-1185">Reference proteome</keyword>
<feature type="compositionally biased region" description="Low complexity" evidence="1">
    <location>
        <begin position="710"/>
        <end position="731"/>
    </location>
</feature>
<reference evidence="3 4" key="1">
    <citation type="submission" date="2024-02" db="EMBL/GenBank/DDBJ databases">
        <title>A draft genome for the cacao thread blight pathogen Marasmius crinis-equi.</title>
        <authorList>
            <person name="Cohen S.P."/>
            <person name="Baruah I.K."/>
            <person name="Amoako-Attah I."/>
            <person name="Bukari Y."/>
            <person name="Meinhardt L.W."/>
            <person name="Bailey B.A."/>
        </authorList>
    </citation>
    <scope>NUCLEOTIDE SEQUENCE [LARGE SCALE GENOMIC DNA]</scope>
    <source>
        <strain evidence="3 4">GH-76</strain>
    </source>
</reference>
<feature type="region of interest" description="Disordered" evidence="1">
    <location>
        <begin position="308"/>
        <end position="348"/>
    </location>
</feature>
<evidence type="ECO:0000313" key="3">
    <source>
        <dbReference type="EMBL" id="KAL0581769.1"/>
    </source>
</evidence>
<dbReference type="PANTHER" id="PTHR48125:SF12">
    <property type="entry name" value="AT HOOK TRANSCRIPTION FACTOR FAMILY-RELATED"/>
    <property type="match status" value="1"/>
</dbReference>
<feature type="compositionally biased region" description="Pro residues" evidence="1">
    <location>
        <begin position="239"/>
        <end position="249"/>
    </location>
</feature>
<feature type="region of interest" description="Disordered" evidence="1">
    <location>
        <begin position="134"/>
        <end position="267"/>
    </location>
</feature>
<feature type="compositionally biased region" description="Polar residues" evidence="1">
    <location>
        <begin position="676"/>
        <end position="691"/>
    </location>
</feature>
<evidence type="ECO:0000256" key="1">
    <source>
        <dbReference type="SAM" id="MobiDB-lite"/>
    </source>
</evidence>
<feature type="compositionally biased region" description="Low complexity" evidence="1">
    <location>
        <begin position="644"/>
        <end position="675"/>
    </location>
</feature>
<feature type="compositionally biased region" description="Acidic residues" evidence="1">
    <location>
        <begin position="326"/>
        <end position="343"/>
    </location>
</feature>
<accession>A0ABR3G1Q2</accession>
<feature type="compositionally biased region" description="Pro residues" evidence="1">
    <location>
        <begin position="732"/>
        <end position="741"/>
    </location>
</feature>
<feature type="region of interest" description="Disordered" evidence="1">
    <location>
        <begin position="1"/>
        <end position="119"/>
    </location>
</feature>
<dbReference type="PANTHER" id="PTHR48125">
    <property type="entry name" value="LP07818P1"/>
    <property type="match status" value="1"/>
</dbReference>
<feature type="region of interest" description="Disordered" evidence="1">
    <location>
        <begin position="644"/>
        <end position="798"/>
    </location>
</feature>
<evidence type="ECO:0000313" key="4">
    <source>
        <dbReference type="Proteomes" id="UP001465976"/>
    </source>
</evidence>
<feature type="compositionally biased region" description="Acidic residues" evidence="1">
    <location>
        <begin position="40"/>
        <end position="49"/>
    </location>
</feature>
<feature type="compositionally biased region" description="Pro residues" evidence="1">
    <location>
        <begin position="449"/>
        <end position="458"/>
    </location>
</feature>
<organism evidence="3 4">
    <name type="scientific">Marasmius crinis-equi</name>
    <dbReference type="NCBI Taxonomy" id="585013"/>
    <lineage>
        <taxon>Eukaryota</taxon>
        <taxon>Fungi</taxon>
        <taxon>Dikarya</taxon>
        <taxon>Basidiomycota</taxon>
        <taxon>Agaricomycotina</taxon>
        <taxon>Agaricomycetes</taxon>
        <taxon>Agaricomycetidae</taxon>
        <taxon>Agaricales</taxon>
        <taxon>Marasmiineae</taxon>
        <taxon>Marasmiaceae</taxon>
        <taxon>Marasmius</taxon>
    </lineage>
</organism>
<dbReference type="Proteomes" id="UP001465976">
    <property type="component" value="Unassembled WGS sequence"/>
</dbReference>
<feature type="transmembrane region" description="Helical" evidence="2">
    <location>
        <begin position="617"/>
        <end position="637"/>
    </location>
</feature>
<feature type="transmembrane region" description="Helical" evidence="2">
    <location>
        <begin position="593"/>
        <end position="611"/>
    </location>
</feature>
<keyword evidence="2" id="KW-0472">Membrane</keyword>
<keyword evidence="2" id="KW-1133">Transmembrane helix</keyword>
<proteinExistence type="predicted"/>
<protein>
    <submittedName>
        <fullName evidence="3">Uncharacterized protein</fullName>
    </submittedName>
</protein>
<keyword evidence="2" id="KW-0812">Transmembrane</keyword>
<feature type="region of interest" description="Disordered" evidence="1">
    <location>
        <begin position="444"/>
        <end position="512"/>
    </location>
</feature>
<comment type="caution">
    <text evidence="3">The sequence shown here is derived from an EMBL/GenBank/DDBJ whole genome shotgun (WGS) entry which is preliminary data.</text>
</comment>
<name>A0ABR3G1Q2_9AGAR</name>
<evidence type="ECO:0000256" key="2">
    <source>
        <dbReference type="SAM" id="Phobius"/>
    </source>
</evidence>
<feature type="compositionally biased region" description="Basic and acidic residues" evidence="1">
    <location>
        <begin position="469"/>
        <end position="503"/>
    </location>
</feature>
<gene>
    <name evidence="3" type="ORF">V5O48_000246</name>
</gene>